<dbReference type="Pfam" id="PF03401">
    <property type="entry name" value="TctC"/>
    <property type="match status" value="1"/>
</dbReference>
<dbReference type="InterPro" id="IPR005064">
    <property type="entry name" value="BUG"/>
</dbReference>
<dbReference type="PIRSF" id="PIRSF017082">
    <property type="entry name" value="YflP"/>
    <property type="match status" value="1"/>
</dbReference>
<dbReference type="InterPro" id="IPR042100">
    <property type="entry name" value="Bug_dom1"/>
</dbReference>
<keyword evidence="4" id="KW-0675">Receptor</keyword>
<dbReference type="AlphaFoldDB" id="A0A1G5RYV4"/>
<gene>
    <name evidence="4" type="ORF">SAMN03080599_01686</name>
</gene>
<dbReference type="PROSITE" id="PS51257">
    <property type="entry name" value="PROKAR_LIPOPROTEIN"/>
    <property type="match status" value="1"/>
</dbReference>
<evidence type="ECO:0000313" key="5">
    <source>
        <dbReference type="Proteomes" id="UP000199208"/>
    </source>
</evidence>
<reference evidence="4 5" key="1">
    <citation type="submission" date="2016-10" db="EMBL/GenBank/DDBJ databases">
        <authorList>
            <person name="de Groot N.N."/>
        </authorList>
    </citation>
    <scope>NUCLEOTIDE SEQUENCE [LARGE SCALE GENOMIC DNA]</scope>
    <source>
        <strain evidence="4 5">DSM 2784</strain>
    </source>
</reference>
<evidence type="ECO:0000313" key="4">
    <source>
        <dbReference type="EMBL" id="SCZ79304.1"/>
    </source>
</evidence>
<organism evidence="4 5">
    <name type="scientific">Acidaminobacter hydrogenoformans DSM 2784</name>
    <dbReference type="NCBI Taxonomy" id="1120920"/>
    <lineage>
        <taxon>Bacteria</taxon>
        <taxon>Bacillati</taxon>
        <taxon>Bacillota</taxon>
        <taxon>Clostridia</taxon>
        <taxon>Peptostreptococcales</taxon>
        <taxon>Acidaminobacteraceae</taxon>
        <taxon>Acidaminobacter</taxon>
    </lineage>
</organism>
<name>A0A1G5RYV4_9FIRM</name>
<dbReference type="EMBL" id="FMWL01000007">
    <property type="protein sequence ID" value="SCZ79304.1"/>
    <property type="molecule type" value="Genomic_DNA"/>
</dbReference>
<dbReference type="PANTHER" id="PTHR42928:SF5">
    <property type="entry name" value="BLR1237 PROTEIN"/>
    <property type="match status" value="1"/>
</dbReference>
<feature type="signal peptide" evidence="3">
    <location>
        <begin position="1"/>
        <end position="19"/>
    </location>
</feature>
<feature type="region of interest" description="Disordered" evidence="2">
    <location>
        <begin position="22"/>
        <end position="41"/>
    </location>
</feature>
<dbReference type="Proteomes" id="UP000199208">
    <property type="component" value="Unassembled WGS sequence"/>
</dbReference>
<keyword evidence="3" id="KW-0732">Signal</keyword>
<dbReference type="STRING" id="1120920.SAMN03080599_01686"/>
<sequence length="346" mass="36895">MKKILPLFIIMFLMGSLLTGCSSPTEQPPSDQPTPADETAYPEKNLSGIVQWGAGGGTDSLMRPLASIAEKELGVSIVVENKTGGTGSIATQYVYDAPSDGYTLLMGAENPQLYTMLEIINLTYADFEPVFVIGDETVGVVVGKDSGYTSITELIDAAHAKPGELTVATTGAGGLPWTVTSYLTAITGATFTQVPYDSDATARTAVITGECDFTIAKVQSALEAHKAGDLKYISMLALDQVEALSEIPLITEAYPEFAEYLPWGPFYGIFVKADTDPAIVQILSEAFGKAFNDPSYQQVLSQFNINPMGLTGEPAKEFLKTWQVNTANALYKAGAITKSPVELGIQ</sequence>
<comment type="similarity">
    <text evidence="1">Belongs to the UPF0065 (bug) family.</text>
</comment>
<dbReference type="RefSeq" id="WP_170829368.1">
    <property type="nucleotide sequence ID" value="NZ_FMWL01000007.1"/>
</dbReference>
<evidence type="ECO:0000256" key="3">
    <source>
        <dbReference type="SAM" id="SignalP"/>
    </source>
</evidence>
<dbReference type="Gene3D" id="3.40.190.10">
    <property type="entry name" value="Periplasmic binding protein-like II"/>
    <property type="match status" value="1"/>
</dbReference>
<protein>
    <submittedName>
        <fullName evidence="4">Tripartite-type tricarboxylate transporter, receptor component TctC</fullName>
    </submittedName>
</protein>
<evidence type="ECO:0000256" key="1">
    <source>
        <dbReference type="ARBA" id="ARBA00006987"/>
    </source>
</evidence>
<feature type="chain" id="PRO_5039178314" evidence="3">
    <location>
        <begin position="20"/>
        <end position="346"/>
    </location>
</feature>
<dbReference type="Gene3D" id="3.40.190.150">
    <property type="entry name" value="Bordetella uptake gene, domain 1"/>
    <property type="match status" value="1"/>
</dbReference>
<keyword evidence="5" id="KW-1185">Reference proteome</keyword>
<accession>A0A1G5RYV4</accession>
<dbReference type="PANTHER" id="PTHR42928">
    <property type="entry name" value="TRICARBOXYLATE-BINDING PROTEIN"/>
    <property type="match status" value="1"/>
</dbReference>
<proteinExistence type="inferred from homology"/>
<dbReference type="SUPFAM" id="SSF53850">
    <property type="entry name" value="Periplasmic binding protein-like II"/>
    <property type="match status" value="1"/>
</dbReference>
<evidence type="ECO:0000256" key="2">
    <source>
        <dbReference type="SAM" id="MobiDB-lite"/>
    </source>
</evidence>
<dbReference type="CDD" id="cd07012">
    <property type="entry name" value="PBP2_Bug_TTT"/>
    <property type="match status" value="1"/>
</dbReference>